<name>A0AA36H3Q1_CYLNA</name>
<evidence type="ECO:0000313" key="1">
    <source>
        <dbReference type="EMBL" id="CAJ0603180.1"/>
    </source>
</evidence>
<organism evidence="1 2">
    <name type="scientific">Cylicocyclus nassatus</name>
    <name type="common">Nematode worm</name>
    <dbReference type="NCBI Taxonomy" id="53992"/>
    <lineage>
        <taxon>Eukaryota</taxon>
        <taxon>Metazoa</taxon>
        <taxon>Ecdysozoa</taxon>
        <taxon>Nematoda</taxon>
        <taxon>Chromadorea</taxon>
        <taxon>Rhabditida</taxon>
        <taxon>Rhabditina</taxon>
        <taxon>Rhabditomorpha</taxon>
        <taxon>Strongyloidea</taxon>
        <taxon>Strongylidae</taxon>
        <taxon>Cylicocyclus</taxon>
    </lineage>
</organism>
<accession>A0AA36H3Q1</accession>
<gene>
    <name evidence="1" type="ORF">CYNAS_LOCUS15163</name>
</gene>
<dbReference type="EMBL" id="CATQJL010000305">
    <property type="protein sequence ID" value="CAJ0603180.1"/>
    <property type="molecule type" value="Genomic_DNA"/>
</dbReference>
<protein>
    <recommendedName>
        <fullName evidence="3">Glycosyltransferase family 92 protein</fullName>
    </recommendedName>
</protein>
<keyword evidence="2" id="KW-1185">Reference proteome</keyword>
<evidence type="ECO:0008006" key="3">
    <source>
        <dbReference type="Google" id="ProtNLM"/>
    </source>
</evidence>
<dbReference type="AlphaFoldDB" id="A0AA36H3Q1"/>
<proteinExistence type="predicted"/>
<comment type="caution">
    <text evidence="1">The sequence shown here is derived from an EMBL/GenBank/DDBJ whole genome shotgun (WGS) entry which is preliminary data.</text>
</comment>
<reference evidence="1" key="1">
    <citation type="submission" date="2023-07" db="EMBL/GenBank/DDBJ databases">
        <authorList>
            <consortium name="CYATHOMIX"/>
        </authorList>
    </citation>
    <scope>NUCLEOTIDE SEQUENCE</scope>
    <source>
        <strain evidence="1">N/A</strain>
    </source>
</reference>
<sequence>MTGKRSQAQPTTFSLVAAYEYENYSVVTTEADGRYGNEMESRPACGMMRFVTQWVLNTGDNPTIYEVFLMWVQHVEIYFPTFEGYEVPTTDVVIRHYRDIASGDWAKLYLSEVVTFGPFRMTAYPADLMSKLFRNMKYVLDDVYEPSQR</sequence>
<dbReference type="Proteomes" id="UP001176961">
    <property type="component" value="Unassembled WGS sequence"/>
</dbReference>
<evidence type="ECO:0000313" key="2">
    <source>
        <dbReference type="Proteomes" id="UP001176961"/>
    </source>
</evidence>